<evidence type="ECO:0000313" key="6">
    <source>
        <dbReference type="EMBL" id="KAJ6732499.1"/>
    </source>
</evidence>
<organism evidence="6 7">
    <name type="scientific">Salix purpurea</name>
    <name type="common">Purple osier willow</name>
    <dbReference type="NCBI Taxonomy" id="77065"/>
    <lineage>
        <taxon>Eukaryota</taxon>
        <taxon>Viridiplantae</taxon>
        <taxon>Streptophyta</taxon>
        <taxon>Embryophyta</taxon>
        <taxon>Tracheophyta</taxon>
        <taxon>Spermatophyta</taxon>
        <taxon>Magnoliopsida</taxon>
        <taxon>eudicotyledons</taxon>
        <taxon>Gunneridae</taxon>
        <taxon>Pentapetalae</taxon>
        <taxon>rosids</taxon>
        <taxon>fabids</taxon>
        <taxon>Malpighiales</taxon>
        <taxon>Salicaceae</taxon>
        <taxon>Saliceae</taxon>
        <taxon>Salix</taxon>
    </lineage>
</organism>
<feature type="binding site" evidence="5">
    <location>
        <position position="45"/>
    </location>
    <ligand>
        <name>Fe cation</name>
        <dbReference type="ChEBI" id="CHEBI:24875"/>
        <note>catalytic</note>
    </ligand>
</feature>
<name>A0A9Q0ULU2_SALPP</name>
<dbReference type="GO" id="GO:0010436">
    <property type="term" value="F:carotenoid dioxygenase activity"/>
    <property type="evidence" value="ECO:0007669"/>
    <property type="project" value="TreeGrafter"/>
</dbReference>
<keyword evidence="3" id="KW-0560">Oxidoreductase</keyword>
<accession>A0A9Q0ULU2</accession>
<comment type="cofactor">
    <cofactor evidence="5">
        <name>Fe(2+)</name>
        <dbReference type="ChEBI" id="CHEBI:29033"/>
    </cofactor>
    <text evidence="5">Binds 1 Fe(2+) ion per subunit.</text>
</comment>
<dbReference type="Proteomes" id="UP001151532">
    <property type="component" value="Chromosome 18"/>
</dbReference>
<sequence>MGHDVYKCRLKKYSKAEYARIGIMPRYGNADSIKWFQVESNCIFHLLNCFEDGTDEVVVRACRALDSIIPGPDTGVNKFEWFSKRLKHIESVDEYTDSEDGSRFTRVYEWRLNMNTGDVKERFLTETEFSMDFPMIHGDFNGVKNKYGYTQVTDSYASSDYGDYK</sequence>
<dbReference type="AlphaFoldDB" id="A0A9Q0ULU2"/>
<dbReference type="PANTHER" id="PTHR10543:SF142">
    <property type="entry name" value="OS06G0162550 PROTEIN"/>
    <property type="match status" value="1"/>
</dbReference>
<reference evidence="6" key="1">
    <citation type="submission" date="2022-11" db="EMBL/GenBank/DDBJ databases">
        <authorList>
            <person name="Hyden B.L."/>
            <person name="Feng K."/>
            <person name="Yates T."/>
            <person name="Jawdy S."/>
            <person name="Smart L.B."/>
            <person name="Muchero W."/>
        </authorList>
    </citation>
    <scope>NUCLEOTIDE SEQUENCE</scope>
    <source>
        <tissue evidence="6">Shoot tip</tissue>
    </source>
</reference>
<evidence type="ECO:0000256" key="1">
    <source>
        <dbReference type="ARBA" id="ARBA00006787"/>
    </source>
</evidence>
<dbReference type="Pfam" id="PF03055">
    <property type="entry name" value="RPE65"/>
    <property type="match status" value="1"/>
</dbReference>
<proteinExistence type="inferred from homology"/>
<dbReference type="GO" id="GO:0046872">
    <property type="term" value="F:metal ion binding"/>
    <property type="evidence" value="ECO:0007669"/>
    <property type="project" value="UniProtKB-KW"/>
</dbReference>
<evidence type="ECO:0000256" key="5">
    <source>
        <dbReference type="PIRSR" id="PIRSR604294-1"/>
    </source>
</evidence>
<dbReference type="EMBL" id="JAPFFK010000012">
    <property type="protein sequence ID" value="KAJ6732499.1"/>
    <property type="molecule type" value="Genomic_DNA"/>
</dbReference>
<evidence type="ECO:0000256" key="3">
    <source>
        <dbReference type="ARBA" id="ARBA00022964"/>
    </source>
</evidence>
<keyword evidence="7" id="KW-1185">Reference proteome</keyword>
<dbReference type="PANTHER" id="PTHR10543">
    <property type="entry name" value="BETA-CAROTENE DIOXYGENASE"/>
    <property type="match status" value="1"/>
</dbReference>
<dbReference type="GO" id="GO:0016121">
    <property type="term" value="P:carotene catabolic process"/>
    <property type="evidence" value="ECO:0007669"/>
    <property type="project" value="TreeGrafter"/>
</dbReference>
<dbReference type="OrthoDB" id="1069523at2759"/>
<dbReference type="InterPro" id="IPR004294">
    <property type="entry name" value="Carotenoid_Oase"/>
</dbReference>
<keyword evidence="2 5" id="KW-0479">Metal-binding</keyword>
<comment type="similarity">
    <text evidence="1">Belongs to the carotenoid oxygenase family.</text>
</comment>
<evidence type="ECO:0000256" key="4">
    <source>
        <dbReference type="ARBA" id="ARBA00023004"/>
    </source>
</evidence>
<comment type="caution">
    <text evidence="6">The sequence shown here is derived from an EMBL/GenBank/DDBJ whole genome shotgun (WGS) entry which is preliminary data.</text>
</comment>
<evidence type="ECO:0000256" key="2">
    <source>
        <dbReference type="ARBA" id="ARBA00022723"/>
    </source>
</evidence>
<evidence type="ECO:0000313" key="7">
    <source>
        <dbReference type="Proteomes" id="UP001151532"/>
    </source>
</evidence>
<reference evidence="6" key="2">
    <citation type="journal article" date="2023" name="Int. J. Mol. Sci.">
        <title>De Novo Assembly and Annotation of 11 Diverse Shrub Willow (Salix) Genomes Reveals Novel Gene Organization in Sex-Linked Regions.</title>
        <authorList>
            <person name="Hyden B."/>
            <person name="Feng K."/>
            <person name="Yates T.B."/>
            <person name="Jawdy S."/>
            <person name="Cereghino C."/>
            <person name="Smart L.B."/>
            <person name="Muchero W."/>
        </authorList>
    </citation>
    <scope>NUCLEOTIDE SEQUENCE</scope>
    <source>
        <tissue evidence="6">Shoot tip</tissue>
    </source>
</reference>
<protein>
    <submittedName>
        <fullName evidence="6">Uncharacterized protein</fullName>
    </submittedName>
</protein>
<gene>
    <name evidence="6" type="ORF">OIU79_003576</name>
</gene>
<dbReference type="GO" id="GO:0009570">
    <property type="term" value="C:chloroplast stroma"/>
    <property type="evidence" value="ECO:0007669"/>
    <property type="project" value="TreeGrafter"/>
</dbReference>
<keyword evidence="3" id="KW-0223">Dioxygenase</keyword>
<keyword evidence="4 5" id="KW-0408">Iron</keyword>